<name>A0AAV7SLM5_PLEWA</name>
<keyword evidence="3" id="KW-1185">Reference proteome</keyword>
<sequence length="121" mass="13535">MGVPTWGASRKEEYQKRALAEACLQENVEVEEPENGPSEELPPAVGDVTPRIVPPGKQESSASSHGLAAQERRENREFQLQLARQRLEEKKAEREAEAKQPEAERALAEKKLLLAHELSLK</sequence>
<organism evidence="2 3">
    <name type="scientific">Pleurodeles waltl</name>
    <name type="common">Iberian ribbed newt</name>
    <dbReference type="NCBI Taxonomy" id="8319"/>
    <lineage>
        <taxon>Eukaryota</taxon>
        <taxon>Metazoa</taxon>
        <taxon>Chordata</taxon>
        <taxon>Craniata</taxon>
        <taxon>Vertebrata</taxon>
        <taxon>Euteleostomi</taxon>
        <taxon>Amphibia</taxon>
        <taxon>Batrachia</taxon>
        <taxon>Caudata</taxon>
        <taxon>Salamandroidea</taxon>
        <taxon>Salamandridae</taxon>
        <taxon>Pleurodelinae</taxon>
        <taxon>Pleurodeles</taxon>
    </lineage>
</organism>
<comment type="caution">
    <text evidence="2">The sequence shown here is derived from an EMBL/GenBank/DDBJ whole genome shotgun (WGS) entry which is preliminary data.</text>
</comment>
<dbReference type="AlphaFoldDB" id="A0AAV7SLM5"/>
<dbReference type="Proteomes" id="UP001066276">
    <property type="component" value="Chromosome 4_2"/>
</dbReference>
<accession>A0AAV7SLM5</accession>
<proteinExistence type="predicted"/>
<feature type="region of interest" description="Disordered" evidence="1">
    <location>
        <begin position="28"/>
        <end position="105"/>
    </location>
</feature>
<reference evidence="2" key="1">
    <citation type="journal article" date="2022" name="bioRxiv">
        <title>Sequencing and chromosome-scale assembly of the giantPleurodeles waltlgenome.</title>
        <authorList>
            <person name="Brown T."/>
            <person name="Elewa A."/>
            <person name="Iarovenko S."/>
            <person name="Subramanian E."/>
            <person name="Araus A.J."/>
            <person name="Petzold A."/>
            <person name="Susuki M."/>
            <person name="Suzuki K.-i.T."/>
            <person name="Hayashi T."/>
            <person name="Toyoda A."/>
            <person name="Oliveira C."/>
            <person name="Osipova E."/>
            <person name="Leigh N.D."/>
            <person name="Simon A."/>
            <person name="Yun M.H."/>
        </authorList>
    </citation>
    <scope>NUCLEOTIDE SEQUENCE</scope>
    <source>
        <strain evidence="2">20211129_DDA</strain>
        <tissue evidence="2">Liver</tissue>
    </source>
</reference>
<dbReference type="EMBL" id="JANPWB010000008">
    <property type="protein sequence ID" value="KAJ1164945.1"/>
    <property type="molecule type" value="Genomic_DNA"/>
</dbReference>
<protein>
    <submittedName>
        <fullName evidence="2">Uncharacterized protein</fullName>
    </submittedName>
</protein>
<feature type="compositionally biased region" description="Basic and acidic residues" evidence="1">
    <location>
        <begin position="85"/>
        <end position="105"/>
    </location>
</feature>
<evidence type="ECO:0000313" key="3">
    <source>
        <dbReference type="Proteomes" id="UP001066276"/>
    </source>
</evidence>
<evidence type="ECO:0000313" key="2">
    <source>
        <dbReference type="EMBL" id="KAJ1164945.1"/>
    </source>
</evidence>
<gene>
    <name evidence="2" type="ORF">NDU88_005377</name>
</gene>
<evidence type="ECO:0000256" key="1">
    <source>
        <dbReference type="SAM" id="MobiDB-lite"/>
    </source>
</evidence>